<feature type="domain" description="Carrier" evidence="5">
    <location>
        <begin position="1021"/>
        <end position="1100"/>
    </location>
</feature>
<dbReference type="Pfam" id="PF00668">
    <property type="entry name" value="Condensation"/>
    <property type="match status" value="1"/>
</dbReference>
<dbReference type="PROSITE" id="PS00012">
    <property type="entry name" value="PHOSPHOPANTETHEINE"/>
    <property type="match status" value="1"/>
</dbReference>
<dbReference type="InterPro" id="IPR010071">
    <property type="entry name" value="AA_adenyl_dom"/>
</dbReference>
<dbReference type="EMBL" id="QFPN01000008">
    <property type="protein sequence ID" value="PZQ12920.1"/>
    <property type="molecule type" value="Genomic_DNA"/>
</dbReference>
<dbReference type="PROSITE" id="PS00455">
    <property type="entry name" value="AMP_BINDING"/>
    <property type="match status" value="1"/>
</dbReference>
<dbReference type="Proteomes" id="UP000249577">
    <property type="component" value="Unassembled WGS sequence"/>
</dbReference>
<name>A0A2W5MHP5_ANCNO</name>
<dbReference type="GO" id="GO:0043041">
    <property type="term" value="P:amino acid activation for nonribosomal peptide biosynthetic process"/>
    <property type="evidence" value="ECO:0007669"/>
    <property type="project" value="TreeGrafter"/>
</dbReference>
<dbReference type="GO" id="GO:0009366">
    <property type="term" value="C:enterobactin synthetase complex"/>
    <property type="evidence" value="ECO:0007669"/>
    <property type="project" value="TreeGrafter"/>
</dbReference>
<dbReference type="InterPro" id="IPR000873">
    <property type="entry name" value="AMP-dep_synth/lig_dom"/>
</dbReference>
<dbReference type="NCBIfam" id="TIGR01733">
    <property type="entry name" value="AA-adenyl-dom"/>
    <property type="match status" value="1"/>
</dbReference>
<evidence type="ECO:0000256" key="1">
    <source>
        <dbReference type="ARBA" id="ARBA00001957"/>
    </source>
</evidence>
<dbReference type="GO" id="GO:0047527">
    <property type="term" value="F:2,3-dihydroxybenzoate-serine ligase activity"/>
    <property type="evidence" value="ECO:0007669"/>
    <property type="project" value="TreeGrafter"/>
</dbReference>
<dbReference type="GO" id="GO:0009239">
    <property type="term" value="P:enterobactin biosynthetic process"/>
    <property type="evidence" value="ECO:0007669"/>
    <property type="project" value="TreeGrafter"/>
</dbReference>
<dbReference type="Pfam" id="PF00550">
    <property type="entry name" value="PP-binding"/>
    <property type="match status" value="1"/>
</dbReference>
<dbReference type="SMART" id="SM00824">
    <property type="entry name" value="PKS_TE"/>
    <property type="match status" value="1"/>
</dbReference>
<feature type="region of interest" description="Disordered" evidence="4">
    <location>
        <begin position="1003"/>
        <end position="1023"/>
    </location>
</feature>
<dbReference type="CDD" id="cd05930">
    <property type="entry name" value="A_NRPS"/>
    <property type="match status" value="1"/>
</dbReference>
<dbReference type="Pfam" id="PF00501">
    <property type="entry name" value="AMP-binding"/>
    <property type="match status" value="1"/>
</dbReference>
<evidence type="ECO:0000256" key="4">
    <source>
        <dbReference type="SAM" id="MobiDB-lite"/>
    </source>
</evidence>
<evidence type="ECO:0000259" key="5">
    <source>
        <dbReference type="PROSITE" id="PS50075"/>
    </source>
</evidence>
<proteinExistence type="predicted"/>
<dbReference type="SUPFAM" id="SSF56801">
    <property type="entry name" value="Acetyl-CoA synthetase-like"/>
    <property type="match status" value="1"/>
</dbReference>
<dbReference type="GO" id="GO:0005829">
    <property type="term" value="C:cytosol"/>
    <property type="evidence" value="ECO:0007669"/>
    <property type="project" value="TreeGrafter"/>
</dbReference>
<dbReference type="Gene3D" id="2.30.38.10">
    <property type="entry name" value="Luciferase, Domain 3"/>
    <property type="match status" value="1"/>
</dbReference>
<dbReference type="InterPro" id="IPR045851">
    <property type="entry name" value="AMP-bd_C_sf"/>
</dbReference>
<evidence type="ECO:0000256" key="3">
    <source>
        <dbReference type="ARBA" id="ARBA00022553"/>
    </source>
</evidence>
<sequence>MTIDARQISLRYAALSPEARRRFLEKLAENGVDFSTLPIAPAPRGRDLPLSDAQRGLWLTWQRDPASPAYNIGGLVTVEGALDEAALTRALAALVERHEPLSAVFGLDDAGEPVQRIGAAAPALVARDLADEALSDAAAEALVVAPFDLERGPLLRIELHRMGARSRVAFALHHILADGESVGLLVRELSALYEAAARGAPADLPPLALQFADYVGWRRDWLEAGEKERQLAFWRAALGDDHAPLDLPFDRRRTAQRGAVEGGAHVLTLPPETTERLRAVARANGATPFMAALSVFKLALARWSGRDDVRIGAPVSSRSRAETHGVVGYFASVAVLGGALDQRATFADALTAVRDDLLAASENVDAPFDAVVEALRPPRIEGVHPLFQVKCTEQRAGGLDSFGGYPAEARGLDAGEAHFDLSLDVSDAPDGLRCSFAYARDLFDAATVEGFARDFSALAHAAVADPSRRLLDLPFGAPPAPRRAVETSPAEDVVDAWARFAAADPEATALVQNGRRVTRGALDAASDRLARRLVARGVGPDAIVALDADRSPEWVLGALAILKAGGAYAALDPAAPRDRRAALVADCGALLVVSAPGREDDLGREHVLRETPATFPAPPRKGEGGSGHEAPHERCERLVASFDDEADEPGAVLPSRAHPAQAAYVVYTSGSTGEPKGVVVTRGGLAAYVRGALDLLALPEGARLGMVSTVAADLGNTMLYAALAGGVELHLAGADDVFDPDRFGAWVSNERIDALKITPSHLQALLQGRAPASALPRKVLVLGGEASGWEFLDRVRALAPELRVVNHYGPTETTVGATRQRVETADRRAATAPIGEAFGAAETHVLDRYLNPAPQGVAGELFIGGGSLARGYAGRPGLSAERFVPDPFGASGARLYRTGDRVRRLADGAIEFLGRTDDQVKIRGFRVEPGEVAAALKRIEGVSDAYVAAERSDGATRLVAYAAGAAGLSPEAVAARLAETLPAHMVPARIVMLDALPLTPNGKVDRRALPRPEESKAAGEPPRGAVEEALAAVWRELLGVETVGRDDGFMALGGDSILSLKMLGRIRKQGIGQGAKKLALADILNAKTLAALAERLSPAPAPAAPSRPDVVRLAEGGAGAPLFCLPGLIVNSTEFAPLAEALGGSRPVFGFVSHAYTEALWRGYDVTALAAEYAAYVAEACPSGRCALIGWSSGGDLAFETARRLQGRVTVEFLGLVDTFEPTPLATDRPLSAEERRRAETASDAWLARSPMADRWRALFSRMTGAEREAVLRGVLDRGDDLPADGPAAGSREATLWAQLDKRVRAVGHLHEPLPGQRVHVWQAEDSLSRPERLRDWSRLAPVASLARVAGATHLDVIRAPAFLTSAAEAISEASPGA</sequence>
<dbReference type="InterPro" id="IPR036736">
    <property type="entry name" value="ACP-like_sf"/>
</dbReference>
<dbReference type="PROSITE" id="PS50075">
    <property type="entry name" value="CARRIER"/>
    <property type="match status" value="1"/>
</dbReference>
<evidence type="ECO:0000313" key="7">
    <source>
        <dbReference type="Proteomes" id="UP000249577"/>
    </source>
</evidence>
<evidence type="ECO:0000256" key="2">
    <source>
        <dbReference type="ARBA" id="ARBA00022450"/>
    </source>
</evidence>
<keyword evidence="2" id="KW-0596">Phosphopantetheine</keyword>
<dbReference type="InterPro" id="IPR025110">
    <property type="entry name" value="AMP-bd_C"/>
</dbReference>
<dbReference type="Gene3D" id="3.30.559.10">
    <property type="entry name" value="Chloramphenicol acetyltransferase-like domain"/>
    <property type="match status" value="1"/>
</dbReference>
<dbReference type="Gene3D" id="1.10.1200.10">
    <property type="entry name" value="ACP-like"/>
    <property type="match status" value="1"/>
</dbReference>
<feature type="compositionally biased region" description="Basic and acidic residues" evidence="4">
    <location>
        <begin position="1003"/>
        <end position="1017"/>
    </location>
</feature>
<dbReference type="GO" id="GO:0031177">
    <property type="term" value="F:phosphopantetheine binding"/>
    <property type="evidence" value="ECO:0007669"/>
    <property type="project" value="TreeGrafter"/>
</dbReference>
<dbReference type="SUPFAM" id="SSF52777">
    <property type="entry name" value="CoA-dependent acyltransferases"/>
    <property type="match status" value="2"/>
</dbReference>
<dbReference type="PANTHER" id="PTHR45527:SF1">
    <property type="entry name" value="FATTY ACID SYNTHASE"/>
    <property type="match status" value="1"/>
</dbReference>
<organism evidence="6 7">
    <name type="scientific">Ancylobacter novellus</name>
    <name type="common">Thiobacillus novellus</name>
    <dbReference type="NCBI Taxonomy" id="921"/>
    <lineage>
        <taxon>Bacteria</taxon>
        <taxon>Pseudomonadati</taxon>
        <taxon>Pseudomonadota</taxon>
        <taxon>Alphaproteobacteria</taxon>
        <taxon>Hyphomicrobiales</taxon>
        <taxon>Xanthobacteraceae</taxon>
        <taxon>Ancylobacter</taxon>
    </lineage>
</organism>
<dbReference type="InterPro" id="IPR029058">
    <property type="entry name" value="AB_hydrolase_fold"/>
</dbReference>
<dbReference type="FunFam" id="3.30.300.30:FF:000010">
    <property type="entry name" value="Enterobactin synthetase component F"/>
    <property type="match status" value="1"/>
</dbReference>
<dbReference type="CDD" id="cd19531">
    <property type="entry name" value="LCL_NRPS-like"/>
    <property type="match status" value="1"/>
</dbReference>
<dbReference type="PANTHER" id="PTHR45527">
    <property type="entry name" value="NONRIBOSOMAL PEPTIDE SYNTHETASE"/>
    <property type="match status" value="1"/>
</dbReference>
<comment type="cofactor">
    <cofactor evidence="1">
        <name>pantetheine 4'-phosphate</name>
        <dbReference type="ChEBI" id="CHEBI:47942"/>
    </cofactor>
</comment>
<protein>
    <submittedName>
        <fullName evidence="6">Non-ribosomal peptide synthetase</fullName>
    </submittedName>
</protein>
<dbReference type="Pfam" id="PF00975">
    <property type="entry name" value="Thioesterase"/>
    <property type="match status" value="1"/>
</dbReference>
<reference evidence="6 7" key="1">
    <citation type="submission" date="2017-08" db="EMBL/GenBank/DDBJ databases">
        <title>Infants hospitalized years apart are colonized by the same room-sourced microbial strains.</title>
        <authorList>
            <person name="Brooks B."/>
            <person name="Olm M.R."/>
            <person name="Firek B.A."/>
            <person name="Baker R."/>
            <person name="Thomas B.C."/>
            <person name="Morowitz M.J."/>
            <person name="Banfield J.F."/>
        </authorList>
    </citation>
    <scope>NUCLEOTIDE SEQUENCE [LARGE SCALE GENOMIC DNA]</scope>
    <source>
        <strain evidence="6">S2_005_003_R2_43</strain>
    </source>
</reference>
<comment type="caution">
    <text evidence="6">The sequence shown here is derived from an EMBL/GenBank/DDBJ whole genome shotgun (WGS) entry which is preliminary data.</text>
</comment>
<dbReference type="InterPro" id="IPR001031">
    <property type="entry name" value="Thioesterase"/>
</dbReference>
<dbReference type="Gene3D" id="3.30.300.30">
    <property type="match status" value="1"/>
</dbReference>
<dbReference type="InterPro" id="IPR001242">
    <property type="entry name" value="Condensation_dom"/>
</dbReference>
<keyword evidence="3" id="KW-0597">Phosphoprotein</keyword>
<dbReference type="InterPro" id="IPR023213">
    <property type="entry name" value="CAT-like_dom_sf"/>
</dbReference>
<feature type="region of interest" description="Disordered" evidence="4">
    <location>
        <begin position="611"/>
        <end position="631"/>
    </location>
</feature>
<gene>
    <name evidence="6" type="ORF">DI565_14655</name>
</gene>
<dbReference type="InterPro" id="IPR020802">
    <property type="entry name" value="TesA-like"/>
</dbReference>
<evidence type="ECO:0000313" key="6">
    <source>
        <dbReference type="EMBL" id="PZQ12920.1"/>
    </source>
</evidence>
<dbReference type="SUPFAM" id="SSF53474">
    <property type="entry name" value="alpha/beta-Hydrolases"/>
    <property type="match status" value="1"/>
</dbReference>
<dbReference type="InterPro" id="IPR009081">
    <property type="entry name" value="PP-bd_ACP"/>
</dbReference>
<dbReference type="Gene3D" id="3.30.559.30">
    <property type="entry name" value="Nonribosomal peptide synthetase, condensation domain"/>
    <property type="match status" value="1"/>
</dbReference>
<accession>A0A2W5MHP5</accession>
<dbReference type="Pfam" id="PF13193">
    <property type="entry name" value="AMP-binding_C"/>
    <property type="match status" value="1"/>
</dbReference>
<dbReference type="InterPro" id="IPR006162">
    <property type="entry name" value="Ppantetheine_attach_site"/>
</dbReference>
<dbReference type="InterPro" id="IPR020845">
    <property type="entry name" value="AMP-binding_CS"/>
</dbReference>
<dbReference type="Gene3D" id="3.40.50.1820">
    <property type="entry name" value="alpha/beta hydrolase"/>
    <property type="match status" value="1"/>
</dbReference>
<dbReference type="SUPFAM" id="SSF47336">
    <property type="entry name" value="ACP-like"/>
    <property type="match status" value="1"/>
</dbReference>
<dbReference type="Gene3D" id="3.40.50.980">
    <property type="match status" value="2"/>
</dbReference>